<dbReference type="Gene3D" id="3.20.20.80">
    <property type="entry name" value="Glycosidases"/>
    <property type="match status" value="1"/>
</dbReference>
<proteinExistence type="inferred from homology"/>
<dbReference type="SUPFAM" id="SSF51445">
    <property type="entry name" value="(Trans)glycosidases"/>
    <property type="match status" value="1"/>
</dbReference>
<organism evidence="2">
    <name type="scientific">marine sediment metagenome</name>
    <dbReference type="NCBI Taxonomy" id="412755"/>
    <lineage>
        <taxon>unclassified sequences</taxon>
        <taxon>metagenomes</taxon>
        <taxon>ecological metagenomes</taxon>
    </lineage>
</organism>
<dbReference type="PROSITE" id="PS51904">
    <property type="entry name" value="GLYCOSYL_HYDROL_F25_2"/>
    <property type="match status" value="1"/>
</dbReference>
<dbReference type="InterPro" id="IPR002053">
    <property type="entry name" value="Glyco_hydro_25"/>
</dbReference>
<evidence type="ECO:0000256" key="1">
    <source>
        <dbReference type="ARBA" id="ARBA00010646"/>
    </source>
</evidence>
<dbReference type="InterPro" id="IPR017853">
    <property type="entry name" value="GH"/>
</dbReference>
<dbReference type="GO" id="GO:0016998">
    <property type="term" value="P:cell wall macromolecule catabolic process"/>
    <property type="evidence" value="ECO:0007669"/>
    <property type="project" value="InterPro"/>
</dbReference>
<dbReference type="GO" id="GO:0009253">
    <property type="term" value="P:peptidoglycan catabolic process"/>
    <property type="evidence" value="ECO:0007669"/>
    <property type="project" value="InterPro"/>
</dbReference>
<comment type="similarity">
    <text evidence="1">Belongs to the glycosyl hydrolase 25 family.</text>
</comment>
<comment type="caution">
    <text evidence="2">The sequence shown here is derived from an EMBL/GenBank/DDBJ whole genome shotgun (WGS) entry which is preliminary data.</text>
</comment>
<reference evidence="2" key="1">
    <citation type="journal article" date="2015" name="Nature">
        <title>Complex archaea that bridge the gap between prokaryotes and eukaryotes.</title>
        <authorList>
            <person name="Spang A."/>
            <person name="Saw J.H."/>
            <person name="Jorgensen S.L."/>
            <person name="Zaremba-Niedzwiedzka K."/>
            <person name="Martijn J."/>
            <person name="Lind A.E."/>
            <person name="van Eijk R."/>
            <person name="Schleper C."/>
            <person name="Guy L."/>
            <person name="Ettema T.J."/>
        </authorList>
    </citation>
    <scope>NUCLEOTIDE SEQUENCE</scope>
</reference>
<gene>
    <name evidence="2" type="ORF">LCGC14_0723000</name>
</gene>
<name>A0A0F9SX94_9ZZZZ</name>
<evidence type="ECO:0000313" key="2">
    <source>
        <dbReference type="EMBL" id="KKN41486.1"/>
    </source>
</evidence>
<sequence>MSHTNGGRGSGKRSSPVPDLIRVVDVSEYTTTISHEWWRTVRDRHGVRAAVVQAWGGGYVPGRRNEHFAQHVEGALKAGLGVAAYVWPPRDYEGAFRWIEQSGYKSELAFYAHDIEQGAGVTQRCVEAADQWLGRQSWIYASPSSWREIMGRASQYADHPLWLARYPLSPERLGGNSVWWPRDDADPFGGYAVGAWREARGWQFQGTTAIGGETCDLNLFHDDAFRIQQEGDEDMWLDEFVLDFSGAQHRFPVLQADLTVRQKSLTHRQWIHLSALGLIVPPTLAQGPHKHIGTVVVK</sequence>
<dbReference type="AlphaFoldDB" id="A0A0F9SX94"/>
<dbReference type="Pfam" id="PF01183">
    <property type="entry name" value="Glyco_hydro_25"/>
    <property type="match status" value="1"/>
</dbReference>
<dbReference type="GO" id="GO:0003796">
    <property type="term" value="F:lysozyme activity"/>
    <property type="evidence" value="ECO:0007669"/>
    <property type="project" value="InterPro"/>
</dbReference>
<accession>A0A0F9SX94</accession>
<protein>
    <submittedName>
        <fullName evidence="2">Uncharacterized protein</fullName>
    </submittedName>
</protein>
<dbReference type="EMBL" id="LAZR01001645">
    <property type="protein sequence ID" value="KKN41486.1"/>
    <property type="molecule type" value="Genomic_DNA"/>
</dbReference>